<reference evidence="1 2" key="1">
    <citation type="submission" date="2018-10" db="EMBL/GenBank/DDBJ databases">
        <title>Pan-genome distribution and transcriptional activeness of fungal secondary metabolism genes in Aspergillus section Fumigati.</title>
        <authorList>
            <person name="Takahashi H."/>
            <person name="Umemura M."/>
            <person name="Ninomiya A."/>
            <person name="Kusuya Y."/>
            <person name="Urayama S."/>
            <person name="Shimizu M."/>
            <person name="Watanabe A."/>
            <person name="Kamei K."/>
            <person name="Yaguchi T."/>
            <person name="Hagiwara D."/>
        </authorList>
    </citation>
    <scope>NUCLEOTIDE SEQUENCE [LARGE SCALE GENOMIC DNA]</scope>
    <source>
        <strain evidence="1 2">IFM 55266</strain>
    </source>
</reference>
<dbReference type="GeneID" id="67007076"/>
<accession>A0A9P3BG40</accession>
<protein>
    <submittedName>
        <fullName evidence="1">Uncharacterized protein</fullName>
    </submittedName>
</protein>
<keyword evidence="2" id="KW-1185">Reference proteome</keyword>
<evidence type="ECO:0000313" key="1">
    <source>
        <dbReference type="EMBL" id="GIJ89524.1"/>
    </source>
</evidence>
<proteinExistence type="predicted"/>
<sequence>MQPEFALSIWKTSPLQSGIQLTVGESALQNIEDEMENLGYLGIPTTTRPNEFRQPITTDHDAAETWMQANSRLLRPLVMES</sequence>
<comment type="caution">
    <text evidence="1">The sequence shown here is derived from an EMBL/GenBank/DDBJ whole genome shotgun (WGS) entry which is preliminary data.</text>
</comment>
<name>A0A9P3BG40_9EURO</name>
<dbReference type="RefSeq" id="XP_043160270.1">
    <property type="nucleotide sequence ID" value="XM_043304335.1"/>
</dbReference>
<gene>
    <name evidence="1" type="ORF">Asppvi_008466</name>
</gene>
<dbReference type="Proteomes" id="UP001043456">
    <property type="component" value="Unassembled WGS sequence"/>
</dbReference>
<organism evidence="1 2">
    <name type="scientific">Aspergillus pseudoviridinutans</name>
    <dbReference type="NCBI Taxonomy" id="1517512"/>
    <lineage>
        <taxon>Eukaryota</taxon>
        <taxon>Fungi</taxon>
        <taxon>Dikarya</taxon>
        <taxon>Ascomycota</taxon>
        <taxon>Pezizomycotina</taxon>
        <taxon>Eurotiomycetes</taxon>
        <taxon>Eurotiomycetidae</taxon>
        <taxon>Eurotiales</taxon>
        <taxon>Aspergillaceae</taxon>
        <taxon>Aspergillus</taxon>
        <taxon>Aspergillus subgen. Fumigati</taxon>
    </lineage>
</organism>
<evidence type="ECO:0000313" key="2">
    <source>
        <dbReference type="Proteomes" id="UP001043456"/>
    </source>
</evidence>
<dbReference type="AlphaFoldDB" id="A0A9P3BG40"/>
<dbReference type="EMBL" id="BHVY01000006">
    <property type="protein sequence ID" value="GIJ89524.1"/>
    <property type="molecule type" value="Genomic_DNA"/>
</dbReference>